<dbReference type="STRING" id="307972.A0A2G8JGV1"/>
<reference evidence="2 3" key="1">
    <citation type="journal article" date="2017" name="PLoS Biol.">
        <title>The sea cucumber genome provides insights into morphological evolution and visceral regeneration.</title>
        <authorList>
            <person name="Zhang X."/>
            <person name="Sun L."/>
            <person name="Yuan J."/>
            <person name="Sun Y."/>
            <person name="Gao Y."/>
            <person name="Zhang L."/>
            <person name="Li S."/>
            <person name="Dai H."/>
            <person name="Hamel J.F."/>
            <person name="Liu C."/>
            <person name="Yu Y."/>
            <person name="Liu S."/>
            <person name="Lin W."/>
            <person name="Guo K."/>
            <person name="Jin S."/>
            <person name="Xu P."/>
            <person name="Storey K.B."/>
            <person name="Huan P."/>
            <person name="Zhang T."/>
            <person name="Zhou Y."/>
            <person name="Zhang J."/>
            <person name="Lin C."/>
            <person name="Li X."/>
            <person name="Xing L."/>
            <person name="Huo D."/>
            <person name="Sun M."/>
            <person name="Wang L."/>
            <person name="Mercier A."/>
            <person name="Li F."/>
            <person name="Yang H."/>
            <person name="Xiang J."/>
        </authorList>
    </citation>
    <scope>NUCLEOTIDE SEQUENCE [LARGE SCALE GENOMIC DNA]</scope>
    <source>
        <strain evidence="2">Shaxun</strain>
        <tissue evidence="2">Muscle</tissue>
    </source>
</reference>
<dbReference type="Proteomes" id="UP000230750">
    <property type="component" value="Unassembled WGS sequence"/>
</dbReference>
<gene>
    <name evidence="2" type="ORF">BSL78_28234</name>
</gene>
<feature type="compositionally biased region" description="Basic and acidic residues" evidence="1">
    <location>
        <begin position="82"/>
        <end position="96"/>
    </location>
</feature>
<dbReference type="GO" id="GO:0071209">
    <property type="term" value="F:U7 snRNA binding"/>
    <property type="evidence" value="ECO:0007669"/>
    <property type="project" value="InterPro"/>
</dbReference>
<dbReference type="OrthoDB" id="10002367at2759"/>
<protein>
    <recommendedName>
        <fullName evidence="4">LSM domain-containing protein</fullName>
    </recommendedName>
</protein>
<dbReference type="EMBL" id="MRZV01002033">
    <property type="protein sequence ID" value="PIK34938.1"/>
    <property type="molecule type" value="Genomic_DNA"/>
</dbReference>
<feature type="compositionally biased region" description="Basic residues" evidence="1">
    <location>
        <begin position="239"/>
        <end position="249"/>
    </location>
</feature>
<dbReference type="Gene3D" id="2.30.30.100">
    <property type="match status" value="1"/>
</dbReference>
<dbReference type="InterPro" id="IPR010920">
    <property type="entry name" value="LSM_dom_sf"/>
</dbReference>
<feature type="region of interest" description="Disordered" evidence="1">
    <location>
        <begin position="1"/>
        <end position="23"/>
    </location>
</feature>
<keyword evidence="3" id="KW-1185">Reference proteome</keyword>
<dbReference type="SUPFAM" id="SSF50182">
    <property type="entry name" value="Sm-like ribonucleoproteins"/>
    <property type="match status" value="1"/>
</dbReference>
<organism evidence="2 3">
    <name type="scientific">Stichopus japonicus</name>
    <name type="common">Sea cucumber</name>
    <dbReference type="NCBI Taxonomy" id="307972"/>
    <lineage>
        <taxon>Eukaryota</taxon>
        <taxon>Metazoa</taxon>
        <taxon>Echinodermata</taxon>
        <taxon>Eleutherozoa</taxon>
        <taxon>Echinozoa</taxon>
        <taxon>Holothuroidea</taxon>
        <taxon>Aspidochirotacea</taxon>
        <taxon>Aspidochirotida</taxon>
        <taxon>Stichopodidae</taxon>
        <taxon>Apostichopus</taxon>
    </lineage>
</organism>
<dbReference type="InterPro" id="IPR039267">
    <property type="entry name" value="Lsm11"/>
</dbReference>
<evidence type="ECO:0008006" key="4">
    <source>
        <dbReference type="Google" id="ProtNLM"/>
    </source>
</evidence>
<evidence type="ECO:0000256" key="1">
    <source>
        <dbReference type="SAM" id="MobiDB-lite"/>
    </source>
</evidence>
<dbReference type="PANTHER" id="PTHR21415:SF1">
    <property type="entry name" value="U7 SNRNA-ASSOCIATED SM-LIKE PROTEIN LSM11"/>
    <property type="match status" value="1"/>
</dbReference>
<comment type="caution">
    <text evidence="2">The sequence shown here is derived from an EMBL/GenBank/DDBJ whole genome shotgun (WGS) entry which is preliminary data.</text>
</comment>
<dbReference type="PANTHER" id="PTHR21415">
    <property type="entry name" value="U7 SNRNA-ASSOCIATED SM-LIKE PROTEIN LSM11"/>
    <property type="match status" value="1"/>
</dbReference>
<feature type="compositionally biased region" description="Acidic residues" evidence="1">
    <location>
        <begin position="8"/>
        <end position="21"/>
    </location>
</feature>
<accession>A0A2G8JGV1</accession>
<dbReference type="GO" id="GO:0005683">
    <property type="term" value="C:U7 snRNP"/>
    <property type="evidence" value="ECO:0007669"/>
    <property type="project" value="TreeGrafter"/>
</dbReference>
<dbReference type="GO" id="GO:0006398">
    <property type="term" value="P:mRNA 3'-end processing by stem-loop binding and cleavage"/>
    <property type="evidence" value="ECO:0007669"/>
    <property type="project" value="TreeGrafter"/>
</dbReference>
<sequence>MAAPMEGETSESETEQCEETDVFSPQFDALRALYDSNLQLPCPEAEPFRDILSFLNHYNSITDLGQVGTSNVKKPPTINPDENAKTSEQEQPKDATGRPNVRPSKSFTAKSGKQSGMLTSVSHAGPSGLQNEKTPARRTQTVFNLMEDADGPLSLLRWCFEKKCKARVCTRTFKGLRSICIGYVVAFDKFYNLALSDVTEVYRKPPLGQTIYHQEVLTFSKILKQFSMPKKGNTETPKVKKSRNRKERKVRLEERLKSEGTS</sequence>
<feature type="compositionally biased region" description="Polar residues" evidence="1">
    <location>
        <begin position="103"/>
        <end position="135"/>
    </location>
</feature>
<evidence type="ECO:0000313" key="2">
    <source>
        <dbReference type="EMBL" id="PIK34938.1"/>
    </source>
</evidence>
<name>A0A2G8JGV1_STIJA</name>
<feature type="region of interest" description="Disordered" evidence="1">
    <location>
        <begin position="228"/>
        <end position="262"/>
    </location>
</feature>
<feature type="compositionally biased region" description="Basic and acidic residues" evidence="1">
    <location>
        <begin position="250"/>
        <end position="262"/>
    </location>
</feature>
<feature type="region of interest" description="Disordered" evidence="1">
    <location>
        <begin position="65"/>
        <end position="135"/>
    </location>
</feature>
<proteinExistence type="predicted"/>
<evidence type="ECO:0000313" key="3">
    <source>
        <dbReference type="Proteomes" id="UP000230750"/>
    </source>
</evidence>
<dbReference type="AlphaFoldDB" id="A0A2G8JGV1"/>